<dbReference type="SMART" id="SM00350">
    <property type="entry name" value="MCM"/>
    <property type="match status" value="1"/>
</dbReference>
<dbReference type="HOGENOM" id="CLU_000995_6_0_2"/>
<dbReference type="eggNOG" id="arCOG00439">
    <property type="taxonomic scope" value="Archaea"/>
</dbReference>
<evidence type="ECO:0000256" key="1">
    <source>
        <dbReference type="ARBA" id="ARBA00008010"/>
    </source>
</evidence>
<dbReference type="PRINTS" id="PR01660">
    <property type="entry name" value="MCMPROTEIN4"/>
</dbReference>
<dbReference type="PANTHER" id="PTHR11630:SF66">
    <property type="entry name" value="DNA REPLICATION LICENSING FACTOR MCM4"/>
    <property type="match status" value="1"/>
</dbReference>
<evidence type="ECO:0000256" key="2">
    <source>
        <dbReference type="ARBA" id="ARBA00022705"/>
    </source>
</evidence>
<dbReference type="Gene3D" id="3.40.50.300">
    <property type="entry name" value="P-loop containing nucleotide triphosphate hydrolases"/>
    <property type="match status" value="1"/>
</dbReference>
<proteinExistence type="inferred from homology"/>
<keyword evidence="9" id="KW-0378">Hydrolase</keyword>
<dbReference type="KEGG" id="gac:GACE_0237"/>
<dbReference type="PRINTS" id="PR01657">
    <property type="entry name" value="MCMFAMILY"/>
</dbReference>
<evidence type="ECO:0000313" key="9">
    <source>
        <dbReference type="EMBL" id="AIY89294.1"/>
    </source>
</evidence>
<dbReference type="EMBL" id="CP009552">
    <property type="protein sequence ID" value="AIY89294.1"/>
    <property type="molecule type" value="Genomic_DNA"/>
</dbReference>
<dbReference type="GO" id="GO:0006270">
    <property type="term" value="P:DNA replication initiation"/>
    <property type="evidence" value="ECO:0007669"/>
    <property type="project" value="InterPro"/>
</dbReference>
<name>A0A0A7GBC5_GEOAI</name>
<dbReference type="Pfam" id="PF00493">
    <property type="entry name" value="MCM"/>
    <property type="match status" value="1"/>
</dbReference>
<dbReference type="InterPro" id="IPR041562">
    <property type="entry name" value="MCM_lid"/>
</dbReference>
<dbReference type="InterPro" id="IPR003593">
    <property type="entry name" value="AAA+_ATPase"/>
</dbReference>
<keyword evidence="2" id="KW-0235">DNA replication</keyword>
<dbReference type="AlphaFoldDB" id="A0A0A7GBC5"/>
<evidence type="ECO:0000256" key="5">
    <source>
        <dbReference type="ARBA" id="ARBA00023125"/>
    </source>
</evidence>
<keyword evidence="9" id="KW-0347">Helicase</keyword>
<comment type="similarity">
    <text evidence="1 6">Belongs to the MCM family.</text>
</comment>
<dbReference type="Gene3D" id="1.10.10.10">
    <property type="entry name" value="Winged helix-like DNA-binding domain superfamily/Winged helix DNA-binding domain"/>
    <property type="match status" value="1"/>
</dbReference>
<gene>
    <name evidence="9" type="ORF">GACE_0237</name>
</gene>
<feature type="domain" description="MCM C-terminal AAA(+) ATPase" evidence="8">
    <location>
        <begin position="276"/>
        <end position="482"/>
    </location>
</feature>
<dbReference type="InterPro" id="IPR031327">
    <property type="entry name" value="MCM"/>
</dbReference>
<dbReference type="Pfam" id="PF17855">
    <property type="entry name" value="MCM_lid"/>
    <property type="match status" value="1"/>
</dbReference>
<dbReference type="InterPro" id="IPR027417">
    <property type="entry name" value="P-loop_NTPase"/>
</dbReference>
<evidence type="ECO:0000256" key="3">
    <source>
        <dbReference type="ARBA" id="ARBA00022741"/>
    </source>
</evidence>
<dbReference type="FunFam" id="3.40.50.300:FF:000826">
    <property type="entry name" value="Replicative DNA helicase Mcm"/>
    <property type="match status" value="1"/>
</dbReference>
<dbReference type="PANTHER" id="PTHR11630">
    <property type="entry name" value="DNA REPLICATION LICENSING FACTOR MCM FAMILY MEMBER"/>
    <property type="match status" value="1"/>
</dbReference>
<dbReference type="Pfam" id="PF17207">
    <property type="entry name" value="MCM_OB"/>
    <property type="match status" value="1"/>
</dbReference>
<evidence type="ECO:0000256" key="7">
    <source>
        <dbReference type="SAM" id="Coils"/>
    </source>
</evidence>
<dbReference type="InterPro" id="IPR012340">
    <property type="entry name" value="NA-bd_OB-fold"/>
</dbReference>
<dbReference type="Gene3D" id="2.40.50.140">
    <property type="entry name" value="Nucleic acid-binding proteins"/>
    <property type="match status" value="1"/>
</dbReference>
<dbReference type="Gene3D" id="2.20.28.10">
    <property type="match status" value="1"/>
</dbReference>
<dbReference type="GO" id="GO:0042555">
    <property type="term" value="C:MCM complex"/>
    <property type="evidence" value="ECO:0007669"/>
    <property type="project" value="InterPro"/>
</dbReference>
<dbReference type="PROSITE" id="PS50051">
    <property type="entry name" value="MCM_2"/>
    <property type="match status" value="1"/>
</dbReference>
<dbReference type="InterPro" id="IPR036388">
    <property type="entry name" value="WH-like_DNA-bd_sf"/>
</dbReference>
<accession>A0A0A7GBC5</accession>
<keyword evidence="5 6" id="KW-0238">DNA-binding</keyword>
<evidence type="ECO:0000259" key="8">
    <source>
        <dbReference type="PROSITE" id="PS50051"/>
    </source>
</evidence>
<dbReference type="InterPro" id="IPR033762">
    <property type="entry name" value="MCM_OB"/>
</dbReference>
<dbReference type="GeneID" id="24796837"/>
<reference evidence="9 10" key="1">
    <citation type="journal article" date="2015" name="Appl. Environ. Microbiol.">
        <title>The Geoglobus acetivorans genome: Fe(III) reduction, acetate utilization, autotrophic growth, and degradation of aromatic compounds in a hyperthermophilic archaeon.</title>
        <authorList>
            <person name="Mardanov A.V."/>
            <person name="Slododkina G.B."/>
            <person name="Slobodkin A.I."/>
            <person name="Beletsky A.V."/>
            <person name="Gavrilov S.N."/>
            <person name="Kublanov I.V."/>
            <person name="Bonch-Osmolovskaya E.A."/>
            <person name="Skryabin K.G."/>
            <person name="Ravin N.V."/>
        </authorList>
    </citation>
    <scope>NUCLEOTIDE SEQUENCE [LARGE SCALE GENOMIC DNA]</scope>
    <source>
        <strain evidence="9 10">SBH6</strain>
    </source>
</reference>
<protein>
    <submittedName>
        <fullName evidence="9">DNA replication helicase protein MCM</fullName>
    </submittedName>
</protein>
<dbReference type="GO" id="GO:0017116">
    <property type="term" value="F:single-stranded DNA helicase activity"/>
    <property type="evidence" value="ECO:0007669"/>
    <property type="project" value="TreeGrafter"/>
</dbReference>
<keyword evidence="4 6" id="KW-0067">ATP-binding</keyword>
<organism evidence="9 10">
    <name type="scientific">Geoglobus acetivorans</name>
    <dbReference type="NCBI Taxonomy" id="565033"/>
    <lineage>
        <taxon>Archaea</taxon>
        <taxon>Methanobacteriati</taxon>
        <taxon>Methanobacteriota</taxon>
        <taxon>Archaeoglobi</taxon>
        <taxon>Archaeoglobales</taxon>
        <taxon>Archaeoglobaceae</taxon>
        <taxon>Geoglobus</taxon>
    </lineage>
</organism>
<evidence type="ECO:0000313" key="10">
    <source>
        <dbReference type="Proteomes" id="UP000030624"/>
    </source>
</evidence>
<dbReference type="InterPro" id="IPR001208">
    <property type="entry name" value="MCM_dom"/>
</dbReference>
<dbReference type="SUPFAM" id="SSF50249">
    <property type="entry name" value="Nucleic acid-binding proteins"/>
    <property type="match status" value="1"/>
</dbReference>
<sequence>MLSSPAIWREFFQNYYQDELNKIAGRISTGSFGVRSINVDVLSHLTIFKEGTLAEELFSNPDKVIDDARRGIELTDNIYDVKLENCIPRFFNLPLARRILIRDLRAEHISRFVAIEGIVRKVTEVRPKIVEAAYFCGNCGKKVKVYQEEGVLKPPYECPACKSKRFTFVPEESVLIDSQRIKIQEYPENLKGGEQPQSIDVYLEGDISGIINPGDRVVINGIVRANPRGQGMKKLTHMDLFIEGNSIEILQQEYEEFEITEEDKKKILELAEDEGIYRKIVGSIAPSIYGYEDIKLAIALQLFGGVPKRLPDGTEIRGDIHILLVGDPGVAKSQLLRYVHRIAPRSVYTTGKGTTTAGLTATAVRDEVDGRWTLEAGALVLADKGIALVDEIDKMRAEDRSALHEAMEQQTISVAKAGINAVLKARCALLGAANPKYGRFDKYQPIAEQINLSPTLMSRFDLTFVLTDDPDVERDKALATHILKTHKLGEKLEKMKNVSSEYTRQSLEAEIQKVTPAIEPDLLRKYVAYAKRTVFPVLTEEAERRIVEFYVGMRGKAKENSPVPITARQLEALIRLAEASARIRLSDRVEVEDVERVIRIIRKSLEQIAMDPETGEIDIDYAYSGTSKTQRDRIMVLKKIIEELEKEYDKGVPEEQIFDEAEKQGIDKVKTRELLIKMRERGEIYCPRPDHYRVVHNY</sequence>
<dbReference type="RefSeq" id="WP_048090503.1">
    <property type="nucleotide sequence ID" value="NZ_CP009552.1"/>
</dbReference>
<dbReference type="Proteomes" id="UP000030624">
    <property type="component" value="Chromosome"/>
</dbReference>
<dbReference type="GO" id="GO:0005524">
    <property type="term" value="F:ATP binding"/>
    <property type="evidence" value="ECO:0007669"/>
    <property type="project" value="UniProtKB-KW"/>
</dbReference>
<dbReference type="InterPro" id="IPR008047">
    <property type="entry name" value="MCM_4"/>
</dbReference>
<dbReference type="Gene3D" id="3.30.1640.10">
    <property type="entry name" value="mini-chromosome maintenance (MCM) complex, chain A, domain 1"/>
    <property type="match status" value="1"/>
</dbReference>
<evidence type="ECO:0000256" key="6">
    <source>
        <dbReference type="RuleBase" id="RU004070"/>
    </source>
</evidence>
<feature type="coiled-coil region" evidence="7">
    <location>
        <begin position="247"/>
        <end position="274"/>
    </location>
</feature>
<dbReference type="SUPFAM" id="SSF52540">
    <property type="entry name" value="P-loop containing nucleoside triphosphate hydrolases"/>
    <property type="match status" value="1"/>
</dbReference>
<keyword evidence="7" id="KW-0175">Coiled coil</keyword>
<dbReference type="GO" id="GO:0003697">
    <property type="term" value="F:single-stranded DNA binding"/>
    <property type="evidence" value="ECO:0007669"/>
    <property type="project" value="TreeGrafter"/>
</dbReference>
<keyword evidence="3 6" id="KW-0547">Nucleotide-binding</keyword>
<dbReference type="STRING" id="565033.GACE_0237"/>
<evidence type="ECO:0000256" key="4">
    <source>
        <dbReference type="ARBA" id="ARBA00022840"/>
    </source>
</evidence>
<dbReference type="SMART" id="SM00382">
    <property type="entry name" value="AAA"/>
    <property type="match status" value="1"/>
</dbReference>